<dbReference type="PANTHER" id="PTHR48059">
    <property type="entry name" value="POLYGALACTURONASE INHIBITOR 1"/>
    <property type="match status" value="1"/>
</dbReference>
<dbReference type="PROSITE" id="PS51257">
    <property type="entry name" value="PROKAR_LIPOPROTEIN"/>
    <property type="match status" value="1"/>
</dbReference>
<dbReference type="Gene3D" id="3.80.10.10">
    <property type="entry name" value="Ribonuclease Inhibitor"/>
    <property type="match status" value="1"/>
</dbReference>
<dbReference type="InterPro" id="IPR048518">
    <property type="entry name" value="IBP_b_roll"/>
</dbReference>
<dbReference type="InterPro" id="IPR001611">
    <property type="entry name" value="Leu-rich_rpt"/>
</dbReference>
<keyword evidence="6" id="KW-0677">Repeat</keyword>
<evidence type="ECO:0000256" key="8">
    <source>
        <dbReference type="ARBA" id="ARBA00023136"/>
    </source>
</evidence>
<evidence type="ECO:0000256" key="4">
    <source>
        <dbReference type="ARBA" id="ARBA00022692"/>
    </source>
</evidence>
<comment type="similarity">
    <text evidence="9">Belongs to the polygalacturonase-inhibiting protein family.</text>
</comment>
<sequence>MAKCWLLLQFLAFLLPATSATSCHTDDLRALQGFAGNLSGGGVLLRAVWTGVSCCGWEGVSCDGTSGRVTGLRLPGRGLAGPIPRASLAGLAQLEELNLANNKLIGTIPSWIGELDHLCYLDLSDNLLVGEVSKSLIQLKGFATTGRSLGMAFTNMPLYVKRSRRTLQQQQPNIISGTNNKVRSGRTNVVSGNDNTVVSGNDNTVAGSNNTITTGSGNTVTGSNHVVSGTKHIVTDNNNVVSGIDNNVSGSFHTVSGTLNTVSGSNNTVSGSNHVVSGSNKVVTGAKDKSPRSRTTFIASREEDEEVDLQTIKFPKSVVNCNYKSIVYGEWRWIICGLIMWMFQYFALDMATRKRNLHPADPPFWTLQQIKDPHLGRDLGGPRIIRRRRGVKKEVLGRLNP</sequence>
<evidence type="ECO:0000256" key="6">
    <source>
        <dbReference type="ARBA" id="ARBA00022737"/>
    </source>
</evidence>
<evidence type="ECO:0000256" key="2">
    <source>
        <dbReference type="ARBA" id="ARBA00004196"/>
    </source>
</evidence>
<dbReference type="AlphaFoldDB" id="M8AVF6"/>
<proteinExistence type="inferred from homology"/>
<keyword evidence="5" id="KW-0732">Signal</keyword>
<evidence type="ECO:0000313" key="11">
    <source>
        <dbReference type="EnsemblPlants" id="EMT08452"/>
    </source>
</evidence>
<evidence type="ECO:0000256" key="3">
    <source>
        <dbReference type="ARBA" id="ARBA00022614"/>
    </source>
</evidence>
<protein>
    <submittedName>
        <fullName evidence="11">Phytosulfokine receptor 2</fullName>
    </submittedName>
</protein>
<dbReference type="SUPFAM" id="SSF101967">
    <property type="entry name" value="Adhesin YadA, collagen-binding domain"/>
    <property type="match status" value="1"/>
</dbReference>
<organism evidence="11">
    <name type="scientific">Aegilops tauschii</name>
    <name type="common">Tausch's goatgrass</name>
    <name type="synonym">Aegilops squarrosa</name>
    <dbReference type="NCBI Taxonomy" id="37682"/>
    <lineage>
        <taxon>Eukaryota</taxon>
        <taxon>Viridiplantae</taxon>
        <taxon>Streptophyta</taxon>
        <taxon>Embryophyta</taxon>
        <taxon>Tracheophyta</taxon>
        <taxon>Spermatophyta</taxon>
        <taxon>Magnoliopsida</taxon>
        <taxon>Liliopsida</taxon>
        <taxon>Poales</taxon>
        <taxon>Poaceae</taxon>
        <taxon>BOP clade</taxon>
        <taxon>Pooideae</taxon>
        <taxon>Triticodae</taxon>
        <taxon>Triticeae</taxon>
        <taxon>Triticinae</taxon>
        <taxon>Aegilops</taxon>
    </lineage>
</organism>
<dbReference type="Pfam" id="PF21300">
    <property type="entry name" value="LbR_Ice_bind"/>
    <property type="match status" value="1"/>
</dbReference>
<keyword evidence="7" id="KW-1133">Transmembrane helix</keyword>
<evidence type="ECO:0000256" key="7">
    <source>
        <dbReference type="ARBA" id="ARBA00022989"/>
    </source>
</evidence>
<keyword evidence="4" id="KW-0812">Transmembrane</keyword>
<dbReference type="InterPro" id="IPR011049">
    <property type="entry name" value="Serralysin-like_metalloprot_C"/>
</dbReference>
<dbReference type="GO" id="GO:0016020">
    <property type="term" value="C:membrane"/>
    <property type="evidence" value="ECO:0007669"/>
    <property type="project" value="UniProtKB-SubCell"/>
</dbReference>
<keyword evidence="8" id="KW-0472">Membrane</keyword>
<dbReference type="SUPFAM" id="SSF52058">
    <property type="entry name" value="L domain-like"/>
    <property type="match status" value="1"/>
</dbReference>
<dbReference type="InterPro" id="IPR051848">
    <property type="entry name" value="PGIP"/>
</dbReference>
<dbReference type="InterPro" id="IPR013210">
    <property type="entry name" value="LRR_N_plant-typ"/>
</dbReference>
<evidence type="ECO:0000256" key="5">
    <source>
        <dbReference type="ARBA" id="ARBA00022729"/>
    </source>
</evidence>
<evidence type="ECO:0000256" key="9">
    <source>
        <dbReference type="ARBA" id="ARBA00038043"/>
    </source>
</evidence>
<reference evidence="11" key="1">
    <citation type="submission" date="2015-06" db="UniProtKB">
        <authorList>
            <consortium name="EnsemblPlants"/>
        </authorList>
    </citation>
    <scope>IDENTIFICATION</scope>
</reference>
<accession>M8AVF6</accession>
<dbReference type="CDD" id="cd12796">
    <property type="entry name" value="LbR_Ice_bind"/>
    <property type="match status" value="1"/>
</dbReference>
<dbReference type="Gene3D" id="2.150.10.10">
    <property type="entry name" value="Serralysin-like metalloprotease, C-terminal"/>
    <property type="match status" value="1"/>
</dbReference>
<keyword evidence="3" id="KW-0433">Leucine-rich repeat</keyword>
<dbReference type="EnsemblPlants" id="EMT08452">
    <property type="protein sequence ID" value="EMT08452"/>
    <property type="gene ID" value="F775_31634"/>
</dbReference>
<feature type="domain" description="Leucine-rich repeat-containing N-terminal plant-type" evidence="10">
    <location>
        <begin position="25"/>
        <end position="63"/>
    </location>
</feature>
<evidence type="ECO:0000259" key="10">
    <source>
        <dbReference type="Pfam" id="PF08263"/>
    </source>
</evidence>
<dbReference type="PANTHER" id="PTHR48059:SF31">
    <property type="entry name" value="ICE RECRYSTALLIZATION INHIBITION PROTEIN 1"/>
    <property type="match status" value="1"/>
</dbReference>
<dbReference type="InterPro" id="IPR032675">
    <property type="entry name" value="LRR_dom_sf"/>
</dbReference>
<dbReference type="ExpressionAtlas" id="M8AVF6">
    <property type="expression patterns" value="baseline"/>
</dbReference>
<dbReference type="Pfam" id="PF13855">
    <property type="entry name" value="LRR_8"/>
    <property type="match status" value="1"/>
</dbReference>
<name>M8AVF6_AEGTA</name>
<dbReference type="Pfam" id="PF08263">
    <property type="entry name" value="LRRNT_2"/>
    <property type="match status" value="1"/>
</dbReference>
<dbReference type="FunFam" id="3.80.10.10:FF:000129">
    <property type="entry name" value="Leucine-rich repeat receptor-like kinase"/>
    <property type="match status" value="1"/>
</dbReference>
<evidence type="ECO:0000256" key="1">
    <source>
        <dbReference type="ARBA" id="ARBA00004167"/>
    </source>
</evidence>
<comment type="subcellular location">
    <subcellularLocation>
        <location evidence="2">Cell envelope</location>
    </subcellularLocation>
    <subcellularLocation>
        <location evidence="1">Membrane</location>
        <topology evidence="1">Single-pass membrane protein</topology>
    </subcellularLocation>
</comment>